<sequence length="66" mass="7661">MIEEGVNMCMNLSFILFSFVIQCCLLRWTCTLLHHVATKLHSQLCDILDTWDEGLVLALLLLLYDF</sequence>
<evidence type="ECO:0000313" key="3">
    <source>
        <dbReference type="Proteomes" id="UP000748531"/>
    </source>
</evidence>
<dbReference type="AlphaFoldDB" id="A0A8J4SYK6"/>
<protein>
    <submittedName>
        <fullName evidence="2">Uncharacterized protein</fullName>
    </submittedName>
</protein>
<name>A0A8J4SYK6_9TREM</name>
<dbReference type="Proteomes" id="UP000748531">
    <property type="component" value="Unassembled WGS sequence"/>
</dbReference>
<accession>A0A8J4SYK6</accession>
<feature type="transmembrane region" description="Helical" evidence="1">
    <location>
        <begin position="12"/>
        <end position="30"/>
    </location>
</feature>
<evidence type="ECO:0000256" key="1">
    <source>
        <dbReference type="SAM" id="Phobius"/>
    </source>
</evidence>
<reference evidence="2" key="1">
    <citation type="submission" date="2019-05" db="EMBL/GenBank/DDBJ databases">
        <title>Annotation for the trematode Paragonimus heterotremus.</title>
        <authorList>
            <person name="Choi Y.-J."/>
        </authorList>
    </citation>
    <scope>NUCLEOTIDE SEQUENCE</scope>
    <source>
        <strain evidence="2">LC</strain>
    </source>
</reference>
<organism evidence="2 3">
    <name type="scientific">Paragonimus heterotremus</name>
    <dbReference type="NCBI Taxonomy" id="100268"/>
    <lineage>
        <taxon>Eukaryota</taxon>
        <taxon>Metazoa</taxon>
        <taxon>Spiralia</taxon>
        <taxon>Lophotrochozoa</taxon>
        <taxon>Platyhelminthes</taxon>
        <taxon>Trematoda</taxon>
        <taxon>Digenea</taxon>
        <taxon>Plagiorchiida</taxon>
        <taxon>Troglotremata</taxon>
        <taxon>Troglotrematidae</taxon>
        <taxon>Paragonimus</taxon>
    </lineage>
</organism>
<comment type="caution">
    <text evidence="2">The sequence shown here is derived from an EMBL/GenBank/DDBJ whole genome shotgun (WGS) entry which is preliminary data.</text>
</comment>
<dbReference type="EMBL" id="LUCH01002311">
    <property type="protein sequence ID" value="KAF5401681.1"/>
    <property type="molecule type" value="Genomic_DNA"/>
</dbReference>
<keyword evidence="1" id="KW-0812">Transmembrane</keyword>
<gene>
    <name evidence="2" type="ORF">PHET_05053</name>
</gene>
<keyword evidence="1" id="KW-0472">Membrane</keyword>
<keyword evidence="1" id="KW-1133">Transmembrane helix</keyword>
<keyword evidence="3" id="KW-1185">Reference proteome</keyword>
<evidence type="ECO:0000313" key="2">
    <source>
        <dbReference type="EMBL" id="KAF5401681.1"/>
    </source>
</evidence>
<proteinExistence type="predicted"/>